<dbReference type="RefSeq" id="WP_271191379.1">
    <property type="nucleotide sequence ID" value="NZ_CP115667.1"/>
</dbReference>
<dbReference type="PANTHER" id="PTHR11629:SF63">
    <property type="entry name" value="V-TYPE PROTON ATPASE SUBUNIT A"/>
    <property type="match status" value="1"/>
</dbReference>
<evidence type="ECO:0000256" key="4">
    <source>
        <dbReference type="ARBA" id="ARBA00022692"/>
    </source>
</evidence>
<dbReference type="EMBL" id="CP115667">
    <property type="protein sequence ID" value="WBW49848.1"/>
    <property type="molecule type" value="Genomic_DNA"/>
</dbReference>
<feature type="transmembrane region" description="Helical" evidence="9">
    <location>
        <begin position="400"/>
        <end position="421"/>
    </location>
</feature>
<keyword evidence="8" id="KW-0175">Coiled coil</keyword>
<organism evidence="10 11">
    <name type="scientific">Peptoniphilus equinus</name>
    <dbReference type="NCBI Taxonomy" id="3016343"/>
    <lineage>
        <taxon>Bacteria</taxon>
        <taxon>Bacillati</taxon>
        <taxon>Bacillota</taxon>
        <taxon>Tissierellia</taxon>
        <taxon>Tissierellales</taxon>
        <taxon>Peptoniphilaceae</taxon>
        <taxon>Peptoniphilus</taxon>
    </lineage>
</organism>
<proteinExistence type="inferred from homology"/>
<evidence type="ECO:0000256" key="6">
    <source>
        <dbReference type="ARBA" id="ARBA00023065"/>
    </source>
</evidence>
<feature type="transmembrane region" description="Helical" evidence="9">
    <location>
        <begin position="552"/>
        <end position="573"/>
    </location>
</feature>
<accession>A0ABY7QSS6</accession>
<comment type="similarity">
    <text evidence="2">Belongs to the V-ATPase 116 kDa subunit family.</text>
</comment>
<evidence type="ECO:0000313" key="11">
    <source>
        <dbReference type="Proteomes" id="UP001210339"/>
    </source>
</evidence>
<evidence type="ECO:0000313" key="10">
    <source>
        <dbReference type="EMBL" id="WBW49848.1"/>
    </source>
</evidence>
<dbReference type="Proteomes" id="UP001210339">
    <property type="component" value="Chromosome"/>
</dbReference>
<gene>
    <name evidence="10" type="ORF">O6R05_07555</name>
</gene>
<evidence type="ECO:0000256" key="3">
    <source>
        <dbReference type="ARBA" id="ARBA00022448"/>
    </source>
</evidence>
<name>A0ABY7QSS6_9FIRM</name>
<sequence length="650" mass="73178">MAIVKMTKFNLYTFKEDLPAVLRRLQSFKDVHLDEATTDAQDYIQGAAMPPEVQKLDERIQSVHWVINRLESYQDKPGTLEDLKTRREVLSLSELNAKAKTVDFDPVYAALKRLDTAAASYENRIEKLRAENNEWLPYKTLSVAPEELKALKRTAVYLGAVSARGIDGFKASLRQLDYPYETEFISEHGGYEYMLAMTDKDRAETFADTLRSNGFQFQSLELSETVKAKLESNEAQIAQLNDAKRGLDREYQQLAPHLDGLKYYYEALRNERLRLASAEKGLETKRMSVLQGYVETANVAALDKALANLGPHYIEWEEAKAEDNVPIKLKNTKIIRPFESITEMYAIPKYGEIDPTPFLAPFYFVFSGIMIGDMGYGILTVLLCLILLKGFKPDIKKAKLITFVLYMGISSIFWGFIFGSFFGDLIPMKAYISPSEDYMTMIAMCMLFGVIHIFFAMSIKAYMAFRDGKPLDALFDVGLWYMALIGAILTAGSGALGLEPIVGQVAKVVMIIGMVGILLTGGRTEKSVAGKIGWGIYSLYGISSYLGDFVSYFRLMALALSGSFIAIAVNIIVRMLFSSGILGIIAGILIFVAFQLFNIFLSFLSSYVHTARLTFVEMFNKFYEGGGTAFKEMMEQSDYFIYKEDTYERV</sequence>
<feature type="transmembrane region" description="Helical" evidence="9">
    <location>
        <begin position="501"/>
        <end position="521"/>
    </location>
</feature>
<feature type="transmembrane region" description="Helical" evidence="9">
    <location>
        <begin position="474"/>
        <end position="495"/>
    </location>
</feature>
<feature type="transmembrane region" description="Helical" evidence="9">
    <location>
        <begin position="362"/>
        <end position="388"/>
    </location>
</feature>
<keyword evidence="6" id="KW-0406">Ion transport</keyword>
<evidence type="ECO:0000256" key="5">
    <source>
        <dbReference type="ARBA" id="ARBA00022989"/>
    </source>
</evidence>
<feature type="transmembrane region" description="Helical" evidence="9">
    <location>
        <begin position="441"/>
        <end position="462"/>
    </location>
</feature>
<keyword evidence="3" id="KW-0813">Transport</keyword>
<dbReference type="PANTHER" id="PTHR11629">
    <property type="entry name" value="VACUOLAR PROTON ATPASES"/>
    <property type="match status" value="1"/>
</dbReference>
<feature type="coiled-coil region" evidence="8">
    <location>
        <begin position="223"/>
        <end position="250"/>
    </location>
</feature>
<dbReference type="Pfam" id="PF01496">
    <property type="entry name" value="V_ATPase_I"/>
    <property type="match status" value="1"/>
</dbReference>
<evidence type="ECO:0000256" key="8">
    <source>
        <dbReference type="SAM" id="Coils"/>
    </source>
</evidence>
<keyword evidence="4 9" id="KW-0812">Transmembrane</keyword>
<keyword evidence="11" id="KW-1185">Reference proteome</keyword>
<evidence type="ECO:0000256" key="9">
    <source>
        <dbReference type="SAM" id="Phobius"/>
    </source>
</evidence>
<keyword evidence="7 9" id="KW-0472">Membrane</keyword>
<evidence type="ECO:0000256" key="2">
    <source>
        <dbReference type="ARBA" id="ARBA00009904"/>
    </source>
</evidence>
<evidence type="ECO:0000256" key="7">
    <source>
        <dbReference type="ARBA" id="ARBA00023136"/>
    </source>
</evidence>
<reference evidence="10 11" key="1">
    <citation type="submission" date="2023-01" db="EMBL/GenBank/DDBJ databases">
        <authorList>
            <person name="Lee S.H."/>
            <person name="Jung H.S."/>
            <person name="Yun J.U."/>
        </authorList>
    </citation>
    <scope>NUCLEOTIDE SEQUENCE [LARGE SCALE GENOMIC DNA]</scope>
    <source>
        <strain evidence="10 11">CBA3646</strain>
    </source>
</reference>
<evidence type="ECO:0000256" key="1">
    <source>
        <dbReference type="ARBA" id="ARBA00004141"/>
    </source>
</evidence>
<dbReference type="InterPro" id="IPR002490">
    <property type="entry name" value="V-ATPase_116kDa_su"/>
</dbReference>
<keyword evidence="5 9" id="KW-1133">Transmembrane helix</keyword>
<feature type="transmembrane region" description="Helical" evidence="9">
    <location>
        <begin position="580"/>
        <end position="604"/>
    </location>
</feature>
<protein>
    <submittedName>
        <fullName evidence="10">V-type ATP synthase subunit I</fullName>
    </submittedName>
</protein>
<comment type="subcellular location">
    <subcellularLocation>
        <location evidence="1">Membrane</location>
        <topology evidence="1">Multi-pass membrane protein</topology>
    </subcellularLocation>
</comment>